<dbReference type="PATRIC" id="fig|229920.5.peg.2057"/>
<dbReference type="Proteomes" id="UP000050430">
    <property type="component" value="Unassembled WGS sequence"/>
</dbReference>
<dbReference type="OrthoDB" id="1986818at2"/>
<dbReference type="EMBL" id="LGCK01000010">
    <property type="protein sequence ID" value="KPL71973.1"/>
    <property type="molecule type" value="Genomic_DNA"/>
</dbReference>
<keyword evidence="2" id="KW-1185">Reference proteome</keyword>
<dbReference type="SUPFAM" id="SSF54593">
    <property type="entry name" value="Glyoxalase/Bleomycin resistance protein/Dihydroxybiphenyl dioxygenase"/>
    <property type="match status" value="1"/>
</dbReference>
<accession>A0A0P6XBA9</accession>
<comment type="caution">
    <text evidence="1">The sequence shown here is derived from an EMBL/GenBank/DDBJ whole genome shotgun (WGS) entry which is preliminary data.</text>
</comment>
<dbReference type="AlphaFoldDB" id="A0A0P6XBA9"/>
<evidence type="ECO:0008006" key="3">
    <source>
        <dbReference type="Google" id="ProtNLM"/>
    </source>
</evidence>
<name>A0A0P6XBA9_9CHLR</name>
<evidence type="ECO:0000313" key="1">
    <source>
        <dbReference type="EMBL" id="KPL71973.1"/>
    </source>
</evidence>
<dbReference type="InterPro" id="IPR029068">
    <property type="entry name" value="Glyas_Bleomycin-R_OHBP_Dase"/>
</dbReference>
<sequence length="111" mass="12299">MKYHHLGIPVKTALKDEKYLPNLKIAVSGYGRNPYGVEWMRYDDDAPYPELVKTVAHVAFEVDDLAEAIRGKHVIIEPNSPSAGVMVAFIEDNGAPIELLQIDHSIAEEGV</sequence>
<proteinExistence type="predicted"/>
<organism evidence="1 2">
    <name type="scientific">Leptolinea tardivitalis</name>
    <dbReference type="NCBI Taxonomy" id="229920"/>
    <lineage>
        <taxon>Bacteria</taxon>
        <taxon>Bacillati</taxon>
        <taxon>Chloroflexota</taxon>
        <taxon>Anaerolineae</taxon>
        <taxon>Anaerolineales</taxon>
        <taxon>Anaerolineaceae</taxon>
        <taxon>Leptolinea</taxon>
    </lineage>
</organism>
<evidence type="ECO:0000313" key="2">
    <source>
        <dbReference type="Proteomes" id="UP000050430"/>
    </source>
</evidence>
<dbReference type="RefSeq" id="WP_062420621.1">
    <property type="nucleotide sequence ID" value="NZ_BBYA01000002.1"/>
</dbReference>
<gene>
    <name evidence="1" type="ORF">ADM99_10710</name>
</gene>
<reference evidence="1 2" key="1">
    <citation type="submission" date="2015-07" db="EMBL/GenBank/DDBJ databases">
        <title>Genome sequence of Leptolinea tardivitalis DSM 16556.</title>
        <authorList>
            <person name="Hemp J."/>
            <person name="Ward L.M."/>
            <person name="Pace L.A."/>
            <person name="Fischer W.W."/>
        </authorList>
    </citation>
    <scope>NUCLEOTIDE SEQUENCE [LARGE SCALE GENOMIC DNA]</scope>
    <source>
        <strain evidence="1 2">YMTK-2</strain>
    </source>
</reference>
<protein>
    <recommendedName>
        <fullName evidence="3">VOC domain-containing protein</fullName>
    </recommendedName>
</protein>